<dbReference type="GO" id="GO:0030154">
    <property type="term" value="P:cell differentiation"/>
    <property type="evidence" value="ECO:0007669"/>
    <property type="project" value="TreeGrafter"/>
</dbReference>
<dbReference type="SMART" id="SM00251">
    <property type="entry name" value="SAM_PNT"/>
    <property type="match status" value="1"/>
</dbReference>
<reference evidence="11 12" key="1">
    <citation type="journal article" date="2021" name="G3 (Bethesda)">
        <title>Improved contiguity of the threespine stickleback genome using long-read sequencing.</title>
        <authorList>
            <person name="Nath S."/>
            <person name="Shaw D.E."/>
            <person name="White M.A."/>
        </authorList>
    </citation>
    <scope>NUCLEOTIDE SEQUENCE [LARGE SCALE GENOMIC DNA]</scope>
    <source>
        <strain evidence="11 12">Lake Benthic</strain>
    </source>
</reference>
<evidence type="ECO:0000256" key="8">
    <source>
        <dbReference type="RuleBase" id="RU004019"/>
    </source>
</evidence>
<dbReference type="PROSITE" id="PS51433">
    <property type="entry name" value="PNT"/>
    <property type="match status" value="1"/>
</dbReference>
<dbReference type="InterPro" id="IPR036388">
    <property type="entry name" value="WH-like_DNA-bd_sf"/>
</dbReference>
<feature type="domain" description="PNT" evidence="10">
    <location>
        <begin position="81"/>
        <end position="166"/>
    </location>
</feature>
<evidence type="ECO:0000256" key="6">
    <source>
        <dbReference type="ARBA" id="ARBA00023242"/>
    </source>
</evidence>
<dbReference type="PROSITE" id="PS50061">
    <property type="entry name" value="ETS_DOMAIN_3"/>
    <property type="match status" value="1"/>
</dbReference>
<dbReference type="Pfam" id="PF00178">
    <property type="entry name" value="Ets"/>
    <property type="match status" value="1"/>
</dbReference>
<evidence type="ECO:0000259" key="9">
    <source>
        <dbReference type="PROSITE" id="PS50061"/>
    </source>
</evidence>
<dbReference type="InterPro" id="IPR013761">
    <property type="entry name" value="SAM/pointed_sf"/>
</dbReference>
<dbReference type="Pfam" id="PF02198">
    <property type="entry name" value="SAM_PNT"/>
    <property type="match status" value="1"/>
</dbReference>
<accession>A0AAQ4PP13</accession>
<organism evidence="11 12">
    <name type="scientific">Gasterosteus aculeatus aculeatus</name>
    <name type="common">three-spined stickleback</name>
    <dbReference type="NCBI Taxonomy" id="481459"/>
    <lineage>
        <taxon>Eukaryota</taxon>
        <taxon>Metazoa</taxon>
        <taxon>Chordata</taxon>
        <taxon>Craniata</taxon>
        <taxon>Vertebrata</taxon>
        <taxon>Euteleostomi</taxon>
        <taxon>Actinopterygii</taxon>
        <taxon>Neopterygii</taxon>
        <taxon>Teleostei</taxon>
        <taxon>Neoteleostei</taxon>
        <taxon>Acanthomorphata</taxon>
        <taxon>Eupercaria</taxon>
        <taxon>Perciformes</taxon>
        <taxon>Cottioidei</taxon>
        <taxon>Gasterosteales</taxon>
        <taxon>Gasterosteidae</taxon>
        <taxon>Gasterosteus</taxon>
    </lineage>
</organism>
<reference evidence="11" key="3">
    <citation type="submission" date="2025-09" db="UniProtKB">
        <authorList>
            <consortium name="Ensembl"/>
        </authorList>
    </citation>
    <scope>IDENTIFICATION</scope>
</reference>
<dbReference type="SMART" id="SM00413">
    <property type="entry name" value="ETS"/>
    <property type="match status" value="1"/>
</dbReference>
<dbReference type="Gene3D" id="1.10.10.10">
    <property type="entry name" value="Winged helix-like DNA-binding domain superfamily/Winged helix DNA-binding domain"/>
    <property type="match status" value="1"/>
</dbReference>
<proteinExistence type="inferred from homology"/>
<dbReference type="PANTHER" id="PTHR11849:SF171">
    <property type="entry name" value="ETS HOMOLOGOUS FACTOR"/>
    <property type="match status" value="1"/>
</dbReference>
<dbReference type="FunFam" id="1.10.10.10:FF:001336">
    <property type="entry name" value="Epithelium specific ets factor 3, ese3, putative"/>
    <property type="match status" value="1"/>
</dbReference>
<evidence type="ECO:0000313" key="12">
    <source>
        <dbReference type="Proteomes" id="UP000007635"/>
    </source>
</evidence>
<dbReference type="Proteomes" id="UP000007635">
    <property type="component" value="Chromosome Y"/>
</dbReference>
<sequence>MWLTLLWSQVDVFLPCGSFSPSLSLCRFDLRNSKSLPCGLSPLGHGISECRGYNMSISPFTTLESPLTSSWSPTNSYPDVATWMSGYSNRLWPRDPQPQLWSKFQVWEWLQQVMDINQIDASSVPFQNFDMDGHQLCGLSYQDFIHAADSAGPVLFHSITELKWSGQCHVELGHLELKPELDFSCSFSEVSYPPADLYSPSLPPIAPIASLTPSSPGEECTSYTIQQDIKRSLSRQVKKHNPRGIHLWEFIRDILLNPEWNSGLIKWEDRAEGVFRFLKSDAVAQLWGKKKNNISMTYEKLSRAMRYYYKREILERVDGRRLVYKFGRNARGWRESDM</sequence>
<comment type="similarity">
    <text evidence="1 8">Belongs to the ETS family.</text>
</comment>
<comment type="subcellular location">
    <subcellularLocation>
        <location evidence="8">Nucleus</location>
    </subcellularLocation>
</comment>
<dbReference type="Gene3D" id="1.10.150.50">
    <property type="entry name" value="Transcription Factor, Ets-1"/>
    <property type="match status" value="1"/>
</dbReference>
<evidence type="ECO:0000313" key="11">
    <source>
        <dbReference type="Ensembl" id="ENSGACP00000040594.1"/>
    </source>
</evidence>
<dbReference type="GO" id="GO:0005634">
    <property type="term" value="C:nucleus"/>
    <property type="evidence" value="ECO:0007669"/>
    <property type="project" value="UniProtKB-SubCell"/>
</dbReference>
<dbReference type="InterPro" id="IPR046328">
    <property type="entry name" value="ETS_fam"/>
</dbReference>
<keyword evidence="4 8" id="KW-0238">DNA-binding</keyword>
<dbReference type="PRINTS" id="PR00454">
    <property type="entry name" value="ETSDOMAIN"/>
</dbReference>
<evidence type="ECO:0000256" key="5">
    <source>
        <dbReference type="ARBA" id="ARBA00023163"/>
    </source>
</evidence>
<dbReference type="GO" id="GO:0000981">
    <property type="term" value="F:DNA-binding transcription factor activity, RNA polymerase II-specific"/>
    <property type="evidence" value="ECO:0007669"/>
    <property type="project" value="TreeGrafter"/>
</dbReference>
<protein>
    <recommendedName>
        <fullName evidence="2">ETS homologous factor</fullName>
    </recommendedName>
    <alternativeName>
        <fullName evidence="7">ETS domain-containing transcription factor</fullName>
    </alternativeName>
</protein>
<keyword evidence="3" id="KW-0805">Transcription regulation</keyword>
<dbReference type="SUPFAM" id="SSF46785">
    <property type="entry name" value="Winged helix' DNA-binding domain"/>
    <property type="match status" value="1"/>
</dbReference>
<dbReference type="Ensembl" id="ENSGACT00000075680.1">
    <property type="protein sequence ID" value="ENSGACP00000040594.1"/>
    <property type="gene ID" value="ENSGACG00000024437.1"/>
</dbReference>
<evidence type="ECO:0000256" key="3">
    <source>
        <dbReference type="ARBA" id="ARBA00023015"/>
    </source>
</evidence>
<keyword evidence="6 8" id="KW-0539">Nucleus</keyword>
<dbReference type="GO" id="GO:0043565">
    <property type="term" value="F:sequence-specific DNA binding"/>
    <property type="evidence" value="ECO:0007669"/>
    <property type="project" value="InterPro"/>
</dbReference>
<dbReference type="InterPro" id="IPR000418">
    <property type="entry name" value="Ets_dom"/>
</dbReference>
<dbReference type="GeneTree" id="ENSGT00940000159310"/>
<keyword evidence="12" id="KW-1185">Reference proteome</keyword>
<dbReference type="AlphaFoldDB" id="A0AAQ4PP13"/>
<evidence type="ECO:0000256" key="1">
    <source>
        <dbReference type="ARBA" id="ARBA00005562"/>
    </source>
</evidence>
<dbReference type="PANTHER" id="PTHR11849">
    <property type="entry name" value="ETS"/>
    <property type="match status" value="1"/>
</dbReference>
<dbReference type="InterPro" id="IPR036390">
    <property type="entry name" value="WH_DNA-bd_sf"/>
</dbReference>
<feature type="domain" description="ETS" evidence="9">
    <location>
        <begin position="245"/>
        <end position="327"/>
    </location>
</feature>
<evidence type="ECO:0000256" key="7">
    <source>
        <dbReference type="ARBA" id="ARBA00031474"/>
    </source>
</evidence>
<evidence type="ECO:0000259" key="10">
    <source>
        <dbReference type="PROSITE" id="PS51433"/>
    </source>
</evidence>
<evidence type="ECO:0000256" key="2">
    <source>
        <dbReference type="ARBA" id="ARBA00018937"/>
    </source>
</evidence>
<dbReference type="SUPFAM" id="SSF47769">
    <property type="entry name" value="SAM/Pointed domain"/>
    <property type="match status" value="1"/>
</dbReference>
<keyword evidence="5" id="KW-0804">Transcription</keyword>
<name>A0AAQ4PP13_GASAC</name>
<evidence type="ECO:0000256" key="4">
    <source>
        <dbReference type="ARBA" id="ARBA00023125"/>
    </source>
</evidence>
<dbReference type="InterPro" id="IPR003118">
    <property type="entry name" value="Pointed_dom"/>
</dbReference>
<reference evidence="11" key="2">
    <citation type="submission" date="2025-08" db="UniProtKB">
        <authorList>
            <consortium name="Ensembl"/>
        </authorList>
    </citation>
    <scope>IDENTIFICATION</scope>
</reference>